<proteinExistence type="predicted"/>
<feature type="domain" description="YdbS-like PH" evidence="2">
    <location>
        <begin position="77"/>
        <end position="148"/>
    </location>
</feature>
<keyword evidence="1" id="KW-0812">Transmembrane</keyword>
<keyword evidence="1" id="KW-1133">Transmembrane helix</keyword>
<evidence type="ECO:0000313" key="3">
    <source>
        <dbReference type="EMBL" id="SDU80569.1"/>
    </source>
</evidence>
<organism evidence="3 4">
    <name type="scientific">Arcanobacterium phocae</name>
    <dbReference type="NCBI Taxonomy" id="131112"/>
    <lineage>
        <taxon>Bacteria</taxon>
        <taxon>Bacillati</taxon>
        <taxon>Actinomycetota</taxon>
        <taxon>Actinomycetes</taxon>
        <taxon>Actinomycetales</taxon>
        <taxon>Actinomycetaceae</taxon>
        <taxon>Arcanobacterium</taxon>
    </lineage>
</organism>
<protein>
    <submittedName>
        <fullName evidence="3">PH domain-containing protein</fullName>
    </submittedName>
</protein>
<dbReference type="OrthoDB" id="4990503at2"/>
<dbReference type="STRING" id="131112.SAMN04489737_1243"/>
<dbReference type="Proteomes" id="UP000214355">
    <property type="component" value="Chromosome I"/>
</dbReference>
<keyword evidence="4" id="KW-1185">Reference proteome</keyword>
<name>A0A1H2LI26_9ACTO</name>
<gene>
    <name evidence="3" type="ORF">SAMN04489737_1243</name>
</gene>
<accession>A0A1H2LI26</accession>
<dbReference type="PANTHER" id="PTHR37938">
    <property type="entry name" value="BLL0215 PROTEIN"/>
    <property type="match status" value="1"/>
</dbReference>
<evidence type="ECO:0000313" key="4">
    <source>
        <dbReference type="Proteomes" id="UP000214355"/>
    </source>
</evidence>
<sequence>MAFPERLLGRDEHVVRHMREHPKTLFWHGCGLVFIAIIAMLLIYFLPASLRPWSTWVVIGFAGFAAIVVWVVPWLRWSTATYTITNRRIITRSGIFSKSGHDIPLSRISNVAYDQGILDRLVGAGTLILETSASEPLTLQDVPSINRVHVELTELLFADDDADAED</sequence>
<dbReference type="PANTHER" id="PTHR37938:SF1">
    <property type="entry name" value="BLL0215 PROTEIN"/>
    <property type="match status" value="1"/>
</dbReference>
<feature type="transmembrane region" description="Helical" evidence="1">
    <location>
        <begin position="53"/>
        <end position="75"/>
    </location>
</feature>
<dbReference type="RefSeq" id="WP_091281131.1">
    <property type="nucleotide sequence ID" value="NZ_JABAOR010000001.1"/>
</dbReference>
<reference evidence="4" key="1">
    <citation type="submission" date="2016-10" db="EMBL/GenBank/DDBJ databases">
        <authorList>
            <person name="Varghese N."/>
            <person name="Submissions S."/>
        </authorList>
    </citation>
    <scope>NUCLEOTIDE SEQUENCE [LARGE SCALE GENOMIC DNA]</scope>
    <source>
        <strain evidence="4">DSM 10002</strain>
    </source>
</reference>
<evidence type="ECO:0000259" key="2">
    <source>
        <dbReference type="Pfam" id="PF03703"/>
    </source>
</evidence>
<dbReference type="Pfam" id="PF03703">
    <property type="entry name" value="bPH_2"/>
    <property type="match status" value="1"/>
</dbReference>
<dbReference type="InterPro" id="IPR005182">
    <property type="entry name" value="YdbS-like_PH"/>
</dbReference>
<evidence type="ECO:0000256" key="1">
    <source>
        <dbReference type="SAM" id="Phobius"/>
    </source>
</evidence>
<keyword evidence="1" id="KW-0472">Membrane</keyword>
<dbReference type="EMBL" id="LT629804">
    <property type="protein sequence ID" value="SDU80569.1"/>
    <property type="molecule type" value="Genomic_DNA"/>
</dbReference>
<dbReference type="GeneID" id="65344977"/>
<dbReference type="AlphaFoldDB" id="A0A1H2LI26"/>
<feature type="transmembrane region" description="Helical" evidence="1">
    <location>
        <begin position="25"/>
        <end position="47"/>
    </location>
</feature>